<gene>
    <name evidence="2" type="ORF">CCMP2556_LOCUS28996</name>
</gene>
<dbReference type="Proteomes" id="UP001642484">
    <property type="component" value="Unassembled WGS sequence"/>
</dbReference>
<sequence>NALRFAIVGGCSEALFIQRCWEFISGEKALLQCRSDSSAAHAPAARIRFGRSRRIAAGMLWLQEMTAEKAIRATGVPTAVNTSDAGTKCLSKARLKKYLMKMIHEDDEKIMASAIQAPEEVRKLGKAFETDEEEEIVQDEPYAEQEERRLKRQIRQLNEELREKDGKTPKHSPEIEKLKRE</sequence>
<dbReference type="EMBL" id="CAXAMN010021371">
    <property type="protein sequence ID" value="CAK9058815.1"/>
    <property type="molecule type" value="Genomic_DNA"/>
</dbReference>
<evidence type="ECO:0000256" key="1">
    <source>
        <dbReference type="SAM" id="MobiDB-lite"/>
    </source>
</evidence>
<comment type="caution">
    <text evidence="2">The sequence shown here is derived from an EMBL/GenBank/DDBJ whole genome shotgun (WGS) entry which is preliminary data.</text>
</comment>
<reference evidence="2 3" key="1">
    <citation type="submission" date="2024-02" db="EMBL/GenBank/DDBJ databases">
        <authorList>
            <person name="Chen Y."/>
            <person name="Shah S."/>
            <person name="Dougan E. K."/>
            <person name="Thang M."/>
            <person name="Chan C."/>
        </authorList>
    </citation>
    <scope>NUCLEOTIDE SEQUENCE [LARGE SCALE GENOMIC DNA]</scope>
</reference>
<keyword evidence="3" id="KW-1185">Reference proteome</keyword>
<feature type="region of interest" description="Disordered" evidence="1">
    <location>
        <begin position="129"/>
        <end position="181"/>
    </location>
</feature>
<feature type="non-terminal residue" evidence="2">
    <location>
        <position position="181"/>
    </location>
</feature>
<evidence type="ECO:0000313" key="2">
    <source>
        <dbReference type="EMBL" id="CAK9058815.1"/>
    </source>
</evidence>
<feature type="compositionally biased region" description="Acidic residues" evidence="1">
    <location>
        <begin position="130"/>
        <end position="144"/>
    </location>
</feature>
<organism evidence="2 3">
    <name type="scientific">Durusdinium trenchii</name>
    <dbReference type="NCBI Taxonomy" id="1381693"/>
    <lineage>
        <taxon>Eukaryota</taxon>
        <taxon>Sar</taxon>
        <taxon>Alveolata</taxon>
        <taxon>Dinophyceae</taxon>
        <taxon>Suessiales</taxon>
        <taxon>Symbiodiniaceae</taxon>
        <taxon>Durusdinium</taxon>
    </lineage>
</organism>
<name>A0ABP0N4U8_9DINO</name>
<accession>A0ABP0N4U8</accession>
<evidence type="ECO:0000313" key="3">
    <source>
        <dbReference type="Proteomes" id="UP001642484"/>
    </source>
</evidence>
<proteinExistence type="predicted"/>
<feature type="compositionally biased region" description="Basic and acidic residues" evidence="1">
    <location>
        <begin position="157"/>
        <end position="181"/>
    </location>
</feature>
<protein>
    <submittedName>
        <fullName evidence="2">Uncharacterized protein</fullName>
    </submittedName>
</protein>
<feature type="non-terminal residue" evidence="2">
    <location>
        <position position="1"/>
    </location>
</feature>